<dbReference type="SUPFAM" id="SSF63825">
    <property type="entry name" value="YWTD domain"/>
    <property type="match status" value="1"/>
</dbReference>
<gene>
    <name evidence="3" type="ORF">HKN21_01430</name>
</gene>
<feature type="chain" id="PRO_5031407874" description="Phytase-like domain-containing protein" evidence="1">
    <location>
        <begin position="24"/>
        <end position="202"/>
    </location>
</feature>
<feature type="signal peptide" evidence="1">
    <location>
        <begin position="1"/>
        <end position="23"/>
    </location>
</feature>
<accession>A0A7Y2EC07</accession>
<organism evidence="3 4">
    <name type="scientific">Eiseniibacteriota bacterium</name>
    <dbReference type="NCBI Taxonomy" id="2212470"/>
    <lineage>
        <taxon>Bacteria</taxon>
        <taxon>Candidatus Eiseniibacteriota</taxon>
    </lineage>
</organism>
<reference evidence="3 4" key="1">
    <citation type="submission" date="2020-03" db="EMBL/GenBank/DDBJ databases">
        <title>Metabolic flexibility allows generalist bacteria to become dominant in a frequently disturbed ecosystem.</title>
        <authorList>
            <person name="Chen Y.-J."/>
            <person name="Leung P.M."/>
            <person name="Bay S.K."/>
            <person name="Hugenholtz P."/>
            <person name="Kessler A.J."/>
            <person name="Shelley G."/>
            <person name="Waite D.W."/>
            <person name="Cook P.L."/>
            <person name="Greening C."/>
        </authorList>
    </citation>
    <scope>NUCLEOTIDE SEQUENCE [LARGE SCALE GENOMIC DNA]</scope>
    <source>
        <strain evidence="3">SS_bin_28</strain>
    </source>
</reference>
<dbReference type="Proteomes" id="UP000547674">
    <property type="component" value="Unassembled WGS sequence"/>
</dbReference>
<comment type="caution">
    <text evidence="3">The sequence shown here is derived from an EMBL/GenBank/DDBJ whole genome shotgun (WGS) entry which is preliminary data.</text>
</comment>
<evidence type="ECO:0000313" key="4">
    <source>
        <dbReference type="Proteomes" id="UP000547674"/>
    </source>
</evidence>
<dbReference type="Pfam" id="PF13449">
    <property type="entry name" value="Phytase-like"/>
    <property type="match status" value="1"/>
</dbReference>
<feature type="domain" description="Phytase-like" evidence="2">
    <location>
        <begin position="41"/>
        <end position="200"/>
    </location>
</feature>
<proteinExistence type="predicted"/>
<dbReference type="AlphaFoldDB" id="A0A7Y2EC07"/>
<evidence type="ECO:0000259" key="2">
    <source>
        <dbReference type="Pfam" id="PF13449"/>
    </source>
</evidence>
<feature type="non-terminal residue" evidence="3">
    <location>
        <position position="202"/>
    </location>
</feature>
<evidence type="ECO:0000256" key="1">
    <source>
        <dbReference type="SAM" id="SignalP"/>
    </source>
</evidence>
<keyword evidence="1" id="KW-0732">Signal</keyword>
<dbReference type="InterPro" id="IPR027372">
    <property type="entry name" value="Phytase-like_dom"/>
</dbReference>
<sequence>MLRHLILVAALSVGPLLPLSAVAQPLVQDVPQSAQNVSSPTLRGISGITPLGGNLYMVVDDIDGGVGTPQFHVMTLNVNLTSGFLVSSLLTSSTGFASGSQYESIEFNSNTGYLYVCSEFDHTIRKVDGDGLQLGFVPTPSIYGSAQGNRSLESLAYQDEIDVLWTANEEELTVDSGTNHVRLQRFVGEVATEQYAYPVELP</sequence>
<protein>
    <recommendedName>
        <fullName evidence="2">Phytase-like domain-containing protein</fullName>
    </recommendedName>
</protein>
<evidence type="ECO:0000313" key="3">
    <source>
        <dbReference type="EMBL" id="NNF05398.1"/>
    </source>
</evidence>
<dbReference type="EMBL" id="JABDJR010000051">
    <property type="protein sequence ID" value="NNF05398.1"/>
    <property type="molecule type" value="Genomic_DNA"/>
</dbReference>
<name>A0A7Y2EC07_UNCEI</name>